<keyword evidence="3" id="KW-0472">Membrane</keyword>
<evidence type="ECO:0000256" key="1">
    <source>
        <dbReference type="ARBA" id="ARBA00004635"/>
    </source>
</evidence>
<comment type="similarity">
    <text evidence="6">Belongs to the nlpA lipoprotein family.</text>
</comment>
<dbReference type="PROSITE" id="PS51257">
    <property type="entry name" value="PROKAR_LIPOPROTEIN"/>
    <property type="match status" value="1"/>
</dbReference>
<dbReference type="GO" id="GO:0016020">
    <property type="term" value="C:membrane"/>
    <property type="evidence" value="ECO:0007669"/>
    <property type="project" value="UniProtKB-SubCell"/>
</dbReference>
<dbReference type="Proteomes" id="UP000242682">
    <property type="component" value="Unassembled WGS sequence"/>
</dbReference>
<evidence type="ECO:0000313" key="10">
    <source>
        <dbReference type="Proteomes" id="UP000242682"/>
    </source>
</evidence>
<dbReference type="EMBL" id="PYAT01000009">
    <property type="protein sequence ID" value="PSL34287.1"/>
    <property type="molecule type" value="Genomic_DNA"/>
</dbReference>
<keyword evidence="4" id="KW-0564">Palmitate</keyword>
<reference evidence="9 10" key="1">
    <citation type="submission" date="2018-03" db="EMBL/GenBank/DDBJ databases">
        <title>Genomic Encyclopedia of Type Strains, Phase III (KMG-III): the genomes of soil and plant-associated and newly described type strains.</title>
        <authorList>
            <person name="Whitman W."/>
        </authorList>
    </citation>
    <scope>NUCLEOTIDE SEQUENCE [LARGE SCALE GENOMIC DNA]</scope>
    <source>
        <strain evidence="9 10">CGMCC 1.12259</strain>
    </source>
</reference>
<feature type="signal peptide" evidence="8">
    <location>
        <begin position="1"/>
        <end position="18"/>
    </location>
</feature>
<dbReference type="PIRSF" id="PIRSF002854">
    <property type="entry name" value="MetQ"/>
    <property type="match status" value="1"/>
</dbReference>
<dbReference type="AlphaFoldDB" id="A0A2P8GJZ3"/>
<dbReference type="SUPFAM" id="SSF53850">
    <property type="entry name" value="Periplasmic binding protein-like II"/>
    <property type="match status" value="1"/>
</dbReference>
<evidence type="ECO:0000256" key="5">
    <source>
        <dbReference type="ARBA" id="ARBA00023288"/>
    </source>
</evidence>
<keyword evidence="5 6" id="KW-0449">Lipoprotein</keyword>
<evidence type="ECO:0000313" key="9">
    <source>
        <dbReference type="EMBL" id="PSL34287.1"/>
    </source>
</evidence>
<gene>
    <name evidence="9" type="ORF">B0H99_10913</name>
</gene>
<protein>
    <recommendedName>
        <fullName evidence="6">Lipoprotein</fullName>
    </recommendedName>
</protein>
<evidence type="ECO:0000256" key="6">
    <source>
        <dbReference type="PIRNR" id="PIRNR002854"/>
    </source>
</evidence>
<feature type="chain" id="PRO_5038917325" description="Lipoprotein" evidence="8">
    <location>
        <begin position="19"/>
        <end position="279"/>
    </location>
</feature>
<keyword evidence="10" id="KW-1185">Reference proteome</keyword>
<evidence type="ECO:0000256" key="2">
    <source>
        <dbReference type="ARBA" id="ARBA00022729"/>
    </source>
</evidence>
<evidence type="ECO:0000256" key="3">
    <source>
        <dbReference type="ARBA" id="ARBA00023136"/>
    </source>
</evidence>
<dbReference type="RefSeq" id="WP_106533936.1">
    <property type="nucleotide sequence ID" value="NZ_PYAT01000009.1"/>
</dbReference>
<keyword evidence="2 8" id="KW-0732">Signal</keyword>
<comment type="caution">
    <text evidence="9">The sequence shown here is derived from an EMBL/GenBank/DDBJ whole genome shotgun (WGS) entry which is preliminary data.</text>
</comment>
<dbReference type="Pfam" id="PF03180">
    <property type="entry name" value="Lipoprotein_9"/>
    <property type="match status" value="1"/>
</dbReference>
<proteinExistence type="inferred from homology"/>
<sequence>MKKITALLLLALTVLILAACGNSDESGAEGNRKVTLGISGSDTTIWDYVAEKAEKEGIDLEIVTFSDYVAPNIALGEGELDLNAFQTISYFDEFVAEHKLDIVPIGSTVIAPMGLYSDKYESLEELPEGAQIALPNEATNMGRGLLLLQEAGLIELSEDAGLTGTAKDITKNPKNIELVPMISGQTPRAMADVAASIINNGIAVDAGLNPTEDPIARESATAKPYINLIAASKENADDPDFLKIVELYQQDDTKDFIIEHTKGAQIPTFVSVEELVDYQ</sequence>
<dbReference type="PANTHER" id="PTHR30429:SF3">
    <property type="entry name" value="LIPOPROTEIN"/>
    <property type="match status" value="1"/>
</dbReference>
<evidence type="ECO:0000256" key="7">
    <source>
        <dbReference type="PIRSR" id="PIRSR002854-1"/>
    </source>
</evidence>
<feature type="lipid moiety-binding region" description="S-diacylglycerol cysteine" evidence="7">
    <location>
        <position position="20"/>
    </location>
</feature>
<accession>A0A2P8GJZ3</accession>
<evidence type="ECO:0000256" key="8">
    <source>
        <dbReference type="SAM" id="SignalP"/>
    </source>
</evidence>
<dbReference type="InterPro" id="IPR004872">
    <property type="entry name" value="Lipoprotein_NlpA"/>
</dbReference>
<comment type="subcellular location">
    <subcellularLocation>
        <location evidence="1">Membrane</location>
        <topology evidence="1">Lipid-anchor</topology>
    </subcellularLocation>
</comment>
<organism evidence="9 10">
    <name type="scientific">Planomicrobium soli</name>
    <dbReference type="NCBI Taxonomy" id="1176648"/>
    <lineage>
        <taxon>Bacteria</taxon>
        <taxon>Bacillati</taxon>
        <taxon>Bacillota</taxon>
        <taxon>Bacilli</taxon>
        <taxon>Bacillales</taxon>
        <taxon>Caryophanaceae</taxon>
        <taxon>Planomicrobium</taxon>
    </lineage>
</organism>
<dbReference type="PANTHER" id="PTHR30429">
    <property type="entry name" value="D-METHIONINE-BINDING LIPOPROTEIN METQ"/>
    <property type="match status" value="1"/>
</dbReference>
<dbReference type="Gene3D" id="3.40.190.10">
    <property type="entry name" value="Periplasmic binding protein-like II"/>
    <property type="match status" value="2"/>
</dbReference>
<evidence type="ECO:0000256" key="4">
    <source>
        <dbReference type="ARBA" id="ARBA00023139"/>
    </source>
</evidence>
<name>A0A2P8GJZ3_9BACL</name>
<dbReference type="OrthoDB" id="9812878at2"/>